<evidence type="ECO:0000313" key="1">
    <source>
        <dbReference type="EMBL" id="MFC3612712.1"/>
    </source>
</evidence>
<evidence type="ECO:0000313" key="2">
    <source>
        <dbReference type="Proteomes" id="UP001595629"/>
    </source>
</evidence>
<protein>
    <submittedName>
        <fullName evidence="1">Uncharacterized protein</fullName>
    </submittedName>
</protein>
<accession>A0ABV7TAW4</accession>
<dbReference type="EMBL" id="JBHRXI010000002">
    <property type="protein sequence ID" value="MFC3612712.1"/>
    <property type="molecule type" value="Genomic_DNA"/>
</dbReference>
<proteinExistence type="predicted"/>
<dbReference type="Proteomes" id="UP001595629">
    <property type="component" value="Unassembled WGS sequence"/>
</dbReference>
<organism evidence="1 2">
    <name type="scientific">Lutimaribacter marinistellae</name>
    <dbReference type="NCBI Taxonomy" id="1820329"/>
    <lineage>
        <taxon>Bacteria</taxon>
        <taxon>Pseudomonadati</taxon>
        <taxon>Pseudomonadota</taxon>
        <taxon>Alphaproteobacteria</taxon>
        <taxon>Rhodobacterales</taxon>
        <taxon>Roseobacteraceae</taxon>
        <taxon>Lutimaribacter</taxon>
    </lineage>
</organism>
<dbReference type="RefSeq" id="WP_386733904.1">
    <property type="nucleotide sequence ID" value="NZ_JBHRXI010000002.1"/>
</dbReference>
<keyword evidence="2" id="KW-1185">Reference proteome</keyword>
<comment type="caution">
    <text evidence="1">The sequence shown here is derived from an EMBL/GenBank/DDBJ whole genome shotgun (WGS) entry which is preliminary data.</text>
</comment>
<sequence length="86" mass="9402">MTDIEAADLYSGLTEPLLPFSTLVDEAMAIGMAFLTADLLEEPGLTELQTRILTYAQTRLVAQGNTAIREAWNEFLARTLAAQAEI</sequence>
<reference evidence="2" key="1">
    <citation type="journal article" date="2019" name="Int. J. Syst. Evol. Microbiol.">
        <title>The Global Catalogue of Microorganisms (GCM) 10K type strain sequencing project: providing services to taxonomists for standard genome sequencing and annotation.</title>
        <authorList>
            <consortium name="The Broad Institute Genomics Platform"/>
            <consortium name="The Broad Institute Genome Sequencing Center for Infectious Disease"/>
            <person name="Wu L."/>
            <person name="Ma J."/>
        </authorList>
    </citation>
    <scope>NUCLEOTIDE SEQUENCE [LARGE SCALE GENOMIC DNA]</scope>
    <source>
        <strain evidence="2">KCTC 42911</strain>
    </source>
</reference>
<name>A0ABV7TAW4_9RHOB</name>
<gene>
    <name evidence="1" type="ORF">ACFORG_02975</name>
</gene>